<dbReference type="SUPFAM" id="SSF57625">
    <property type="entry name" value="Invertebrate chitin-binding proteins"/>
    <property type="match status" value="3"/>
</dbReference>
<dbReference type="SMART" id="SM00494">
    <property type="entry name" value="ChtBD2"/>
    <property type="match status" value="3"/>
</dbReference>
<feature type="chain" id="PRO_5035749964" evidence="7">
    <location>
        <begin position="19"/>
        <end position="449"/>
    </location>
</feature>
<evidence type="ECO:0000256" key="2">
    <source>
        <dbReference type="ARBA" id="ARBA00022729"/>
    </source>
</evidence>
<name>A0A8S4RC04_9NEOP</name>
<feature type="domain" description="Chitin-binding type-2" evidence="8">
    <location>
        <begin position="251"/>
        <end position="309"/>
    </location>
</feature>
<dbReference type="Proteomes" id="UP000838756">
    <property type="component" value="Unassembled WGS sequence"/>
</dbReference>
<feature type="compositionally biased region" description="Polar residues" evidence="6">
    <location>
        <begin position="437"/>
        <end position="449"/>
    </location>
</feature>
<accession>A0A8S4RC04</accession>
<dbReference type="InterPro" id="IPR051940">
    <property type="entry name" value="Chitin_bind-dev_reg"/>
</dbReference>
<dbReference type="Gene3D" id="2.170.140.10">
    <property type="entry name" value="Chitin binding domain"/>
    <property type="match status" value="3"/>
</dbReference>
<dbReference type="PANTHER" id="PTHR23301:SF98">
    <property type="entry name" value="CHITIN-BINDING TYPE-2 DOMAIN-CONTAINING PROTEIN-RELATED"/>
    <property type="match status" value="1"/>
</dbReference>
<feature type="region of interest" description="Disordered" evidence="6">
    <location>
        <begin position="141"/>
        <end position="182"/>
    </location>
</feature>
<gene>
    <name evidence="9" type="primary">jg7705</name>
    <name evidence="9" type="ORF">PAEG_LOCUS11961</name>
</gene>
<keyword evidence="10" id="KW-1185">Reference proteome</keyword>
<dbReference type="PANTHER" id="PTHR23301">
    <property type="entry name" value="CHITIN BINDING PERITROPHIN-A"/>
    <property type="match status" value="1"/>
</dbReference>
<dbReference type="Pfam" id="PF01607">
    <property type="entry name" value="CBM_14"/>
    <property type="match status" value="3"/>
</dbReference>
<evidence type="ECO:0000256" key="7">
    <source>
        <dbReference type="SAM" id="SignalP"/>
    </source>
</evidence>
<evidence type="ECO:0000256" key="3">
    <source>
        <dbReference type="ARBA" id="ARBA00022737"/>
    </source>
</evidence>
<keyword evidence="2 7" id="KW-0732">Signal</keyword>
<evidence type="ECO:0000259" key="8">
    <source>
        <dbReference type="PROSITE" id="PS50940"/>
    </source>
</evidence>
<feature type="compositionally biased region" description="Basic and acidic residues" evidence="6">
    <location>
        <begin position="65"/>
        <end position="74"/>
    </location>
</feature>
<dbReference type="EMBL" id="CAKXAJ010025026">
    <property type="protein sequence ID" value="CAH2234064.1"/>
    <property type="molecule type" value="Genomic_DNA"/>
</dbReference>
<evidence type="ECO:0000256" key="1">
    <source>
        <dbReference type="ARBA" id="ARBA00022669"/>
    </source>
</evidence>
<dbReference type="GO" id="GO:0008061">
    <property type="term" value="F:chitin binding"/>
    <property type="evidence" value="ECO:0007669"/>
    <property type="project" value="UniProtKB-KW"/>
</dbReference>
<feature type="region of interest" description="Disordered" evidence="6">
    <location>
        <begin position="38"/>
        <end position="124"/>
    </location>
</feature>
<protein>
    <submittedName>
        <fullName evidence="9">Jg7705 protein</fullName>
    </submittedName>
</protein>
<dbReference type="PROSITE" id="PS50940">
    <property type="entry name" value="CHIT_BIND_II"/>
    <property type="match status" value="3"/>
</dbReference>
<feature type="domain" description="Chitin-binding type-2" evidence="8">
    <location>
        <begin position="314"/>
        <end position="381"/>
    </location>
</feature>
<dbReference type="InterPro" id="IPR036508">
    <property type="entry name" value="Chitin-bd_dom_sf"/>
</dbReference>
<feature type="compositionally biased region" description="Polar residues" evidence="6">
    <location>
        <begin position="45"/>
        <end position="55"/>
    </location>
</feature>
<evidence type="ECO:0000256" key="5">
    <source>
        <dbReference type="ARBA" id="ARBA00023180"/>
    </source>
</evidence>
<feature type="compositionally biased region" description="Acidic residues" evidence="6">
    <location>
        <begin position="97"/>
        <end position="107"/>
    </location>
</feature>
<evidence type="ECO:0000313" key="9">
    <source>
        <dbReference type="EMBL" id="CAH2234064.1"/>
    </source>
</evidence>
<feature type="compositionally biased region" description="Basic and acidic residues" evidence="6">
    <location>
        <begin position="149"/>
        <end position="162"/>
    </location>
</feature>
<evidence type="ECO:0000256" key="6">
    <source>
        <dbReference type="SAM" id="MobiDB-lite"/>
    </source>
</evidence>
<comment type="caution">
    <text evidence="9">The sequence shown here is derived from an EMBL/GenBank/DDBJ whole genome shotgun (WGS) entry which is preliminary data.</text>
</comment>
<keyword evidence="5" id="KW-0325">Glycoprotein</keyword>
<feature type="domain" description="Chitin-binding type-2" evidence="8">
    <location>
        <begin position="182"/>
        <end position="241"/>
    </location>
</feature>
<reference evidence="9" key="1">
    <citation type="submission" date="2022-03" db="EMBL/GenBank/DDBJ databases">
        <authorList>
            <person name="Lindestad O."/>
        </authorList>
    </citation>
    <scope>NUCLEOTIDE SEQUENCE</scope>
</reference>
<proteinExistence type="predicted"/>
<keyword evidence="4" id="KW-1015">Disulfide bond</keyword>
<dbReference type="GO" id="GO:0005576">
    <property type="term" value="C:extracellular region"/>
    <property type="evidence" value="ECO:0007669"/>
    <property type="project" value="InterPro"/>
</dbReference>
<feature type="signal peptide" evidence="7">
    <location>
        <begin position="1"/>
        <end position="18"/>
    </location>
</feature>
<keyword evidence="1" id="KW-0147">Chitin-binding</keyword>
<feature type="compositionally biased region" description="Acidic residues" evidence="6">
    <location>
        <begin position="426"/>
        <end position="435"/>
    </location>
</feature>
<evidence type="ECO:0000313" key="10">
    <source>
        <dbReference type="Proteomes" id="UP000838756"/>
    </source>
</evidence>
<keyword evidence="3" id="KW-0677">Repeat</keyword>
<evidence type="ECO:0000256" key="4">
    <source>
        <dbReference type="ARBA" id="ARBA00023157"/>
    </source>
</evidence>
<dbReference type="InterPro" id="IPR002557">
    <property type="entry name" value="Chitin-bd_dom"/>
</dbReference>
<organism evidence="9 10">
    <name type="scientific">Pararge aegeria aegeria</name>
    <dbReference type="NCBI Taxonomy" id="348720"/>
    <lineage>
        <taxon>Eukaryota</taxon>
        <taxon>Metazoa</taxon>
        <taxon>Ecdysozoa</taxon>
        <taxon>Arthropoda</taxon>
        <taxon>Hexapoda</taxon>
        <taxon>Insecta</taxon>
        <taxon>Pterygota</taxon>
        <taxon>Neoptera</taxon>
        <taxon>Endopterygota</taxon>
        <taxon>Lepidoptera</taxon>
        <taxon>Glossata</taxon>
        <taxon>Ditrysia</taxon>
        <taxon>Papilionoidea</taxon>
        <taxon>Nymphalidae</taxon>
        <taxon>Satyrinae</taxon>
        <taxon>Satyrini</taxon>
        <taxon>Parargina</taxon>
        <taxon>Pararge</taxon>
    </lineage>
</organism>
<feature type="region of interest" description="Disordered" evidence="6">
    <location>
        <begin position="404"/>
        <end position="449"/>
    </location>
</feature>
<dbReference type="OrthoDB" id="9991479at2759"/>
<sequence length="449" mass="49761">MRCLVVLACVCAVAYARAQLSEEAAAVKINDEIPEEETVGELNDIKSSSSPNQETEVGDSNTNNNEKEFNKSNNDEELDVAPTNLAPSVVNSRTDESDLSINDEDLDVAPTNLSPSVVNPKSDESDFRIYVDDLDVAPTNLAPSVINSKNDDSERPNSERQGRYKALPDQYDEESAPRSVGPLTCKEKNERYSVPGSCDRYIECLNGTAEEKLCPDGLRYNPNVLFNVYPCQYPTDVPCLGRSALQPAQPTADCPHQFGYFKTGDARNCSGFRNCVNGVGYEFTCPEGLAFSSDNYRCEWPDQVSDCDAEAFLGFRCPEVPISKELGPPAGFRFYRSPSDCQVYFICIDGKPRRLACGGYSAFDDLSETCVNAEEVTACPQELRSRATKAKESEERRQRLLAETPFGKLRYAPEELPTNVPTYGEPEQEFDEDNYAENVTPTQLSPELE</sequence>
<dbReference type="AlphaFoldDB" id="A0A8S4RC04"/>